<comment type="caution">
    <text evidence="1">The sequence shown here is derived from an EMBL/GenBank/DDBJ whole genome shotgun (WGS) entry which is preliminary data.</text>
</comment>
<reference evidence="2" key="1">
    <citation type="journal article" date="2023" name="Mol. Phylogenet. Evol.">
        <title>Genome-scale phylogeny and comparative genomics of the fungal order Sordariales.</title>
        <authorList>
            <person name="Hensen N."/>
            <person name="Bonometti L."/>
            <person name="Westerberg I."/>
            <person name="Brannstrom I.O."/>
            <person name="Guillou S."/>
            <person name="Cros-Aarteil S."/>
            <person name="Calhoun S."/>
            <person name="Haridas S."/>
            <person name="Kuo A."/>
            <person name="Mondo S."/>
            <person name="Pangilinan J."/>
            <person name="Riley R."/>
            <person name="LaButti K."/>
            <person name="Andreopoulos B."/>
            <person name="Lipzen A."/>
            <person name="Chen C."/>
            <person name="Yan M."/>
            <person name="Daum C."/>
            <person name="Ng V."/>
            <person name="Clum A."/>
            <person name="Steindorff A."/>
            <person name="Ohm R.A."/>
            <person name="Martin F."/>
            <person name="Silar P."/>
            <person name="Natvig D.O."/>
            <person name="Lalanne C."/>
            <person name="Gautier V."/>
            <person name="Ament-Velasquez S.L."/>
            <person name="Kruys A."/>
            <person name="Hutchinson M.I."/>
            <person name="Powell A.J."/>
            <person name="Barry K."/>
            <person name="Miller A.N."/>
            <person name="Grigoriev I.V."/>
            <person name="Debuchy R."/>
            <person name="Gladieux P."/>
            <person name="Hiltunen Thoren M."/>
            <person name="Johannesson H."/>
        </authorList>
    </citation>
    <scope>NUCLEOTIDE SEQUENCE [LARGE SCALE GENOMIC DNA]</scope>
    <source>
        <strain evidence="2">CBS 340.73</strain>
    </source>
</reference>
<accession>A0AAN6N291</accession>
<protein>
    <submittedName>
        <fullName evidence="1">Uncharacterized protein</fullName>
    </submittedName>
</protein>
<gene>
    <name evidence="1" type="ORF">QBC46DRAFT_391695</name>
</gene>
<evidence type="ECO:0000313" key="2">
    <source>
        <dbReference type="Proteomes" id="UP001303473"/>
    </source>
</evidence>
<sequence>MISVSFVSQNTDTPNATILRFVSSSDAELAGWYERQSRNATPVATTPHMGLADHLRLSSSTLDERMRLTRTALGLANWTLLLWDTPWTRGICSYRIGLFSIERETEAESSGHFATFTAAVNCNKRSGETHMERKALMLGTTLAEIGLRQLLRVGIGGDGAPCFWLRSNDQPVSKHSLLEKVEKERGRPFMAAIRYCFRYDKESMRQGRSFHPYDIIRFKENVIDVLEAYWPAEREHEAWQRRVA</sequence>
<dbReference type="AlphaFoldDB" id="A0AAN6N291"/>
<dbReference type="EMBL" id="MU853844">
    <property type="protein sequence ID" value="KAK3937840.1"/>
    <property type="molecule type" value="Genomic_DNA"/>
</dbReference>
<name>A0AAN6N291_9PEZI</name>
<keyword evidence="2" id="KW-1185">Reference proteome</keyword>
<proteinExistence type="predicted"/>
<evidence type="ECO:0000313" key="1">
    <source>
        <dbReference type="EMBL" id="KAK3937840.1"/>
    </source>
</evidence>
<dbReference type="Proteomes" id="UP001303473">
    <property type="component" value="Unassembled WGS sequence"/>
</dbReference>
<organism evidence="1 2">
    <name type="scientific">Diplogelasinospora grovesii</name>
    <dbReference type="NCBI Taxonomy" id="303347"/>
    <lineage>
        <taxon>Eukaryota</taxon>
        <taxon>Fungi</taxon>
        <taxon>Dikarya</taxon>
        <taxon>Ascomycota</taxon>
        <taxon>Pezizomycotina</taxon>
        <taxon>Sordariomycetes</taxon>
        <taxon>Sordariomycetidae</taxon>
        <taxon>Sordariales</taxon>
        <taxon>Diplogelasinosporaceae</taxon>
        <taxon>Diplogelasinospora</taxon>
    </lineage>
</organism>